<evidence type="ECO:0000256" key="11">
    <source>
        <dbReference type="ARBA" id="ARBA00034923"/>
    </source>
</evidence>
<keyword evidence="6" id="KW-0238">DNA-binding</keyword>
<dbReference type="Gene3D" id="1.10.10.160">
    <property type="match status" value="1"/>
</dbReference>
<dbReference type="EMBL" id="CU459003">
    <property type="protein sequence ID" value="CAM76107.1"/>
    <property type="molecule type" value="Genomic_DNA"/>
</dbReference>
<evidence type="ECO:0000256" key="1">
    <source>
        <dbReference type="ARBA" id="ARBA00009922"/>
    </source>
</evidence>
<dbReference type="FunFam" id="1.10.486.10:FF:000003">
    <property type="entry name" value="ATP-dependent DNA helicase"/>
    <property type="match status" value="1"/>
</dbReference>
<dbReference type="RefSeq" id="WP_106002729.1">
    <property type="nucleotide sequence ID" value="NZ_CP027527.1"/>
</dbReference>
<evidence type="ECO:0000313" key="17">
    <source>
        <dbReference type="EMBL" id="CAM76107.1"/>
    </source>
</evidence>
<evidence type="ECO:0000256" key="14">
    <source>
        <dbReference type="SAM" id="MobiDB-lite"/>
    </source>
</evidence>
<dbReference type="GO" id="GO:0033202">
    <property type="term" value="C:DNA helicase complex"/>
    <property type="evidence" value="ECO:0007669"/>
    <property type="project" value="TreeGrafter"/>
</dbReference>
<keyword evidence="4 13" id="KW-0347">Helicase</keyword>
<evidence type="ECO:0000256" key="10">
    <source>
        <dbReference type="ARBA" id="ARBA00034808"/>
    </source>
</evidence>
<reference evidence="17" key="1">
    <citation type="journal article" date="2007" name="J. Bacteriol.">
        <title>Comparative genome analysis of four magnetotactic bacteria reveals a complex set of group-specific genes implicated in magnetosome biomineralization and function.</title>
        <authorList>
            <person name="Richter M."/>
            <person name="Kube M."/>
            <person name="Bazylinski D.A."/>
            <person name="Lombardot T."/>
            <person name="Gloeckner F.O."/>
            <person name="Reinhardt R."/>
            <person name="Schueler D."/>
        </authorList>
    </citation>
    <scope>NUCLEOTIDE SEQUENCE</scope>
    <source>
        <strain evidence="17">MSR-1</strain>
    </source>
</reference>
<dbReference type="InterPro" id="IPR027417">
    <property type="entry name" value="P-loop_NTPase"/>
</dbReference>
<feature type="compositionally biased region" description="Acidic residues" evidence="14">
    <location>
        <begin position="1"/>
        <end position="12"/>
    </location>
</feature>
<dbReference type="Gene3D" id="1.10.486.10">
    <property type="entry name" value="PCRA, domain 4"/>
    <property type="match status" value="1"/>
</dbReference>
<evidence type="ECO:0000256" key="8">
    <source>
        <dbReference type="ARBA" id="ARBA00025289"/>
    </source>
</evidence>
<dbReference type="Pfam" id="PF13361">
    <property type="entry name" value="UvrD_C"/>
    <property type="match status" value="2"/>
</dbReference>
<dbReference type="InterPro" id="IPR014016">
    <property type="entry name" value="UvrD-like_ATP-bd"/>
</dbReference>
<dbReference type="InterPro" id="IPR013986">
    <property type="entry name" value="DExx_box_DNA_helicase_dom_sf"/>
</dbReference>
<comment type="catalytic activity">
    <reaction evidence="9">
        <text>Couples ATP hydrolysis with the unwinding of duplex DNA by translocating in the 3'-5' direction.</text>
        <dbReference type="EC" id="5.6.2.4"/>
    </reaction>
</comment>
<evidence type="ECO:0000256" key="5">
    <source>
        <dbReference type="ARBA" id="ARBA00022840"/>
    </source>
</evidence>
<dbReference type="FunFam" id="3.40.50.300:FF:001890">
    <property type="entry name" value="DNA helicase"/>
    <property type="match status" value="1"/>
</dbReference>
<keyword evidence="3 13" id="KW-0378">Hydrolase</keyword>
<dbReference type="EC" id="5.6.2.4" evidence="10"/>
<comment type="catalytic activity">
    <reaction evidence="12">
        <text>ATP + H2O = ADP + phosphate + H(+)</text>
        <dbReference type="Rhea" id="RHEA:13065"/>
        <dbReference type="ChEBI" id="CHEBI:15377"/>
        <dbReference type="ChEBI" id="CHEBI:15378"/>
        <dbReference type="ChEBI" id="CHEBI:30616"/>
        <dbReference type="ChEBI" id="CHEBI:43474"/>
        <dbReference type="ChEBI" id="CHEBI:456216"/>
        <dbReference type="EC" id="5.6.2.4"/>
    </reaction>
</comment>
<evidence type="ECO:0000256" key="12">
    <source>
        <dbReference type="ARBA" id="ARBA00048988"/>
    </source>
</evidence>
<dbReference type="Pfam" id="PF00580">
    <property type="entry name" value="UvrD-helicase"/>
    <property type="match status" value="1"/>
</dbReference>
<dbReference type="PANTHER" id="PTHR11070:SF2">
    <property type="entry name" value="ATP-DEPENDENT DNA HELICASE SRS2"/>
    <property type="match status" value="1"/>
</dbReference>
<gene>
    <name evidence="17" type="ORF">MGR_3259</name>
</gene>
<dbReference type="GO" id="GO:0005524">
    <property type="term" value="F:ATP binding"/>
    <property type="evidence" value="ECO:0007669"/>
    <property type="project" value="UniProtKB-UniRule"/>
</dbReference>
<dbReference type="PROSITE" id="PS51217">
    <property type="entry name" value="UVRD_HELICASE_CTER"/>
    <property type="match status" value="1"/>
</dbReference>
<dbReference type="SUPFAM" id="SSF52540">
    <property type="entry name" value="P-loop containing nucleoside triphosphate hydrolases"/>
    <property type="match status" value="1"/>
</dbReference>
<feature type="compositionally biased region" description="Low complexity" evidence="14">
    <location>
        <begin position="18"/>
        <end position="30"/>
    </location>
</feature>
<dbReference type="Gene3D" id="3.40.50.300">
    <property type="entry name" value="P-loop containing nucleotide triphosphate hydrolases"/>
    <property type="match status" value="2"/>
</dbReference>
<keyword evidence="7" id="KW-0413">Isomerase</keyword>
<dbReference type="GO" id="GO:0043138">
    <property type="term" value="F:3'-5' DNA helicase activity"/>
    <property type="evidence" value="ECO:0007669"/>
    <property type="project" value="UniProtKB-EC"/>
</dbReference>
<feature type="domain" description="UvrD-like helicase C-terminal" evidence="16">
    <location>
        <begin position="316"/>
        <end position="587"/>
    </location>
</feature>
<feature type="binding site" evidence="13">
    <location>
        <begin position="56"/>
        <end position="63"/>
    </location>
    <ligand>
        <name>ATP</name>
        <dbReference type="ChEBI" id="CHEBI:30616"/>
    </ligand>
</feature>
<dbReference type="GO" id="GO:0003677">
    <property type="term" value="F:DNA binding"/>
    <property type="evidence" value="ECO:0007669"/>
    <property type="project" value="UniProtKB-KW"/>
</dbReference>
<dbReference type="CDD" id="cd17932">
    <property type="entry name" value="DEXQc_UvrD"/>
    <property type="match status" value="1"/>
</dbReference>
<evidence type="ECO:0000256" key="3">
    <source>
        <dbReference type="ARBA" id="ARBA00022801"/>
    </source>
</evidence>
<organism evidence="17">
    <name type="scientific">Magnetospirillum gryphiswaldense</name>
    <dbReference type="NCBI Taxonomy" id="55518"/>
    <lineage>
        <taxon>Bacteria</taxon>
        <taxon>Pseudomonadati</taxon>
        <taxon>Pseudomonadota</taxon>
        <taxon>Alphaproteobacteria</taxon>
        <taxon>Rhodospirillales</taxon>
        <taxon>Rhodospirillaceae</taxon>
        <taxon>Magnetospirillum</taxon>
    </lineage>
</organism>
<protein>
    <recommendedName>
        <fullName evidence="10">DNA 3'-5' helicase</fullName>
        <ecNumber evidence="10">5.6.2.4</ecNumber>
    </recommendedName>
    <alternativeName>
        <fullName evidence="11">DNA 3'-5' helicase II</fullName>
    </alternativeName>
</protein>
<dbReference type="AlphaFoldDB" id="A4TZQ0"/>
<feature type="region of interest" description="Disordered" evidence="14">
    <location>
        <begin position="1"/>
        <end position="30"/>
    </location>
</feature>
<keyword evidence="5 13" id="KW-0067">ATP-binding</keyword>
<feature type="domain" description="UvrD-like helicase ATP-binding" evidence="15">
    <location>
        <begin position="35"/>
        <end position="315"/>
    </location>
</feature>
<evidence type="ECO:0000259" key="15">
    <source>
        <dbReference type="PROSITE" id="PS51198"/>
    </source>
</evidence>
<dbReference type="GO" id="GO:0005829">
    <property type="term" value="C:cytosol"/>
    <property type="evidence" value="ECO:0007669"/>
    <property type="project" value="TreeGrafter"/>
</dbReference>
<proteinExistence type="inferred from homology"/>
<evidence type="ECO:0000256" key="2">
    <source>
        <dbReference type="ARBA" id="ARBA00022741"/>
    </source>
</evidence>
<keyword evidence="2 13" id="KW-0547">Nucleotide-binding</keyword>
<evidence type="ECO:0000259" key="16">
    <source>
        <dbReference type="PROSITE" id="PS51217"/>
    </source>
</evidence>
<evidence type="ECO:0000256" key="9">
    <source>
        <dbReference type="ARBA" id="ARBA00034617"/>
    </source>
</evidence>
<name>A4TZQ0_9PROT</name>
<dbReference type="Pfam" id="PF21196">
    <property type="entry name" value="PcrA_UvrD_tudor"/>
    <property type="match status" value="1"/>
</dbReference>
<dbReference type="InterPro" id="IPR014017">
    <property type="entry name" value="DNA_helicase_UvrD-like_C"/>
</dbReference>
<comment type="function">
    <text evidence="8">Has both ATPase and helicase activities. Unwinds DNA duplexes with 3' to 5' polarity with respect to the bound strand and initiates unwinding most effectively when a single-stranded region is present. Involved in the post-incision events of nucleotide excision repair and methyl-directed mismatch repair.</text>
</comment>
<accession>A4TZQ0</accession>
<dbReference type="InterPro" id="IPR000212">
    <property type="entry name" value="DNA_helicase_UvrD/REP"/>
</dbReference>
<dbReference type="GO" id="GO:0016887">
    <property type="term" value="F:ATP hydrolysis activity"/>
    <property type="evidence" value="ECO:0007669"/>
    <property type="project" value="RHEA"/>
</dbReference>
<evidence type="ECO:0000256" key="7">
    <source>
        <dbReference type="ARBA" id="ARBA00023235"/>
    </source>
</evidence>
<evidence type="ECO:0000256" key="4">
    <source>
        <dbReference type="ARBA" id="ARBA00022806"/>
    </source>
</evidence>
<sequence length="745" mass="83263">MTDPFALDDDIPDPFQPAPRRGGPAPVPADAPWLIGLNPEQHQAVTTTEGPVLVLSGAGTGKTRVLTSRLAQILAGRRAQPWQILAVTFTNKAAREMKNRVAHMVGPVAEQLWLGTFHSLCVRILRRHAEAVGLKSNFTILDADDQLRLLKQVMEAEHIDNKKWPAQSLMGAIQRWKDRGLTPDKIGADLAGDLAGGRAGQLYRLYQERLRTLNAADFGDLLLHCLTLFLSHPDALAHYQEQFRYILVDEYQDTNVAQYLWLRLLAQKHKNICCVGDDDQSIYSWRGAEVGNILKFERDFPGAAVVRLESNYRSTPHILAAASALIANNADRLGKTLRPGLKHEASEIEKVRVRGVWDGPEEARVVIEEIETLQRRGESAASMAILVRAGFQTREFEERLITTGIPYRVIGGPRFYERQEIRDALAYLRLINSPDDGLAFERIVNLPKRGLGDAALQAVHAVARARAFPLFEAARLLVETDELKPKPRGALSKFCDDVLRWRSLLDDLPHPELAEMVLDESGYVEMWKNDKTPEAPGRVENLKELVRALSDYENLQSFLEHVALVMENDQRDGVDKVTIMTLHGAKGLEFDNIFLPGWEEGVFPHQRAMDEGGNAGLEEERRLAYVGLTRARKRVLVTFAANRRIYNQWQSALPSRFLDELPAGHVEVQAERGLMGSWSQPAKPKGPGAWAIAPKERTSDFDVGERVFHQKFGGGTVLAVDGDKLEINFDKAGTKKVLDSFVEPA</sequence>
<dbReference type="PROSITE" id="PS51198">
    <property type="entry name" value="UVRD_HELICASE_ATP_BIND"/>
    <property type="match status" value="1"/>
</dbReference>
<comment type="similarity">
    <text evidence="1">Belongs to the helicase family. UvrD subfamily.</text>
</comment>
<dbReference type="GO" id="GO:0000725">
    <property type="term" value="P:recombinational repair"/>
    <property type="evidence" value="ECO:0007669"/>
    <property type="project" value="TreeGrafter"/>
</dbReference>
<dbReference type="CDD" id="cd18807">
    <property type="entry name" value="SF1_C_UvrD"/>
    <property type="match status" value="1"/>
</dbReference>
<evidence type="ECO:0000256" key="13">
    <source>
        <dbReference type="PROSITE-ProRule" id="PRU00560"/>
    </source>
</evidence>
<evidence type="ECO:0000256" key="6">
    <source>
        <dbReference type="ARBA" id="ARBA00023125"/>
    </source>
</evidence>
<dbReference type="PANTHER" id="PTHR11070">
    <property type="entry name" value="UVRD / RECB / PCRA DNA HELICASE FAMILY MEMBER"/>
    <property type="match status" value="1"/>
</dbReference>